<dbReference type="SUPFAM" id="SSF54236">
    <property type="entry name" value="Ubiquitin-like"/>
    <property type="match status" value="1"/>
</dbReference>
<evidence type="ECO:0000313" key="4">
    <source>
        <dbReference type="Proteomes" id="UP001286313"/>
    </source>
</evidence>
<feature type="domain" description="Ubiquitin-like" evidence="2">
    <location>
        <begin position="137"/>
        <end position="213"/>
    </location>
</feature>
<feature type="compositionally biased region" description="Low complexity" evidence="1">
    <location>
        <begin position="1"/>
        <end position="15"/>
    </location>
</feature>
<dbReference type="PANTHER" id="PTHR21074:SF0">
    <property type="entry name" value="IQ AND UBIQUITIN-LIKE DOMAIN-CONTAINING PROTEIN"/>
    <property type="match status" value="1"/>
</dbReference>
<evidence type="ECO:0000259" key="2">
    <source>
        <dbReference type="PROSITE" id="PS50053"/>
    </source>
</evidence>
<dbReference type="PROSITE" id="PS50053">
    <property type="entry name" value="UBIQUITIN_2"/>
    <property type="match status" value="1"/>
</dbReference>
<evidence type="ECO:0000313" key="3">
    <source>
        <dbReference type="EMBL" id="KAK3886851.1"/>
    </source>
</evidence>
<gene>
    <name evidence="3" type="ORF">Pcinc_009021</name>
</gene>
<dbReference type="AlphaFoldDB" id="A0AAE1KV86"/>
<feature type="region of interest" description="Disordered" evidence="1">
    <location>
        <begin position="278"/>
        <end position="328"/>
    </location>
</feature>
<proteinExistence type="predicted"/>
<dbReference type="EMBL" id="JAWQEG010000666">
    <property type="protein sequence ID" value="KAK3886851.1"/>
    <property type="molecule type" value="Genomic_DNA"/>
</dbReference>
<comment type="caution">
    <text evidence="3">The sequence shown here is derived from an EMBL/GenBank/DDBJ whole genome shotgun (WGS) entry which is preliminary data.</text>
</comment>
<evidence type="ECO:0000256" key="1">
    <source>
        <dbReference type="SAM" id="MobiDB-lite"/>
    </source>
</evidence>
<dbReference type="PANTHER" id="PTHR21074">
    <property type="entry name" value="IQ AND UBIQUITIN-LIKE DOMAIN-CONTAINING PROTEIN"/>
    <property type="match status" value="1"/>
</dbReference>
<keyword evidence="4" id="KW-1185">Reference proteome</keyword>
<sequence length="413" mass="46044">MKLIQEGSVVTSESSSEADEELEPLEVPQRRATTASLGPGVSSRPRSSPAQVPQEVYFNGEQPEDREGLVVTDLEEEGEEDTRHHLRRSRRGSNDEEEEAEAVYLWPDNTRGNQMKTSPAEDHQQQERWWSEGTGVATVKLVLESGVGVITRAWPLSHTILTLKSQLSHTTQVPPHYLQLVLRGRVLPDEVTLRDVGVEANETVQVGVSSRRPHTHPLTLLAPAPPLTTPDVITVIVAQGGGVEREVVVEVEWRCGEKAWLGGLRHKISGRHYHHAATQTSHLTKPPPVLTTRGTQTVATTSRGWSDSSLHTHPDLTLPPPAGPGNDHTTTTNHYTQTLLSYPTYDISKREERTRPITELYERLEAWRRRQVSQVNESLTGRERRKALVALLDKETELLRSSTGSQECPLLQT</sequence>
<dbReference type="InterPro" id="IPR037695">
    <property type="entry name" value="IQUB"/>
</dbReference>
<feature type="region of interest" description="Disordered" evidence="1">
    <location>
        <begin position="1"/>
        <end position="100"/>
    </location>
</feature>
<protein>
    <recommendedName>
        <fullName evidence="2">Ubiquitin-like domain-containing protein</fullName>
    </recommendedName>
</protein>
<accession>A0AAE1KV86</accession>
<organism evidence="3 4">
    <name type="scientific">Petrolisthes cinctipes</name>
    <name type="common">Flat porcelain crab</name>
    <dbReference type="NCBI Taxonomy" id="88211"/>
    <lineage>
        <taxon>Eukaryota</taxon>
        <taxon>Metazoa</taxon>
        <taxon>Ecdysozoa</taxon>
        <taxon>Arthropoda</taxon>
        <taxon>Crustacea</taxon>
        <taxon>Multicrustacea</taxon>
        <taxon>Malacostraca</taxon>
        <taxon>Eumalacostraca</taxon>
        <taxon>Eucarida</taxon>
        <taxon>Decapoda</taxon>
        <taxon>Pleocyemata</taxon>
        <taxon>Anomura</taxon>
        <taxon>Galatheoidea</taxon>
        <taxon>Porcellanidae</taxon>
        <taxon>Petrolisthes</taxon>
    </lineage>
</organism>
<dbReference type="Pfam" id="PF00240">
    <property type="entry name" value="ubiquitin"/>
    <property type="match status" value="1"/>
</dbReference>
<dbReference type="InterPro" id="IPR029071">
    <property type="entry name" value="Ubiquitin-like_domsf"/>
</dbReference>
<dbReference type="Proteomes" id="UP001286313">
    <property type="component" value="Unassembled WGS sequence"/>
</dbReference>
<name>A0AAE1KV86_PETCI</name>
<reference evidence="3" key="1">
    <citation type="submission" date="2023-10" db="EMBL/GenBank/DDBJ databases">
        <title>Genome assemblies of two species of porcelain crab, Petrolisthes cinctipes and Petrolisthes manimaculis (Anomura: Porcellanidae).</title>
        <authorList>
            <person name="Angst P."/>
        </authorList>
    </citation>
    <scope>NUCLEOTIDE SEQUENCE</scope>
    <source>
        <strain evidence="3">PB745_01</strain>
        <tissue evidence="3">Gill</tissue>
    </source>
</reference>
<dbReference type="Gene3D" id="3.10.20.90">
    <property type="entry name" value="Phosphatidylinositol 3-kinase Catalytic Subunit, Chain A, domain 1"/>
    <property type="match status" value="1"/>
</dbReference>
<feature type="compositionally biased region" description="Polar residues" evidence="1">
    <location>
        <begin position="292"/>
        <end position="309"/>
    </location>
</feature>
<dbReference type="SMART" id="SM00213">
    <property type="entry name" value="UBQ"/>
    <property type="match status" value="1"/>
</dbReference>
<dbReference type="InterPro" id="IPR000626">
    <property type="entry name" value="Ubiquitin-like_dom"/>
</dbReference>